<dbReference type="PANTHER" id="PTHR43625">
    <property type="entry name" value="AFLATOXIN B1 ALDEHYDE REDUCTASE"/>
    <property type="match status" value="1"/>
</dbReference>
<keyword evidence="4" id="KW-1185">Reference proteome</keyword>
<keyword evidence="1" id="KW-0560">Oxidoreductase</keyword>
<dbReference type="InterPro" id="IPR023210">
    <property type="entry name" value="NADP_OxRdtase_dom"/>
</dbReference>
<evidence type="ECO:0000259" key="2">
    <source>
        <dbReference type="Pfam" id="PF00248"/>
    </source>
</evidence>
<protein>
    <submittedName>
        <fullName evidence="3">Aldo/keto reductase</fullName>
    </submittedName>
</protein>
<accession>A0A4S1CKZ4</accession>
<dbReference type="CDD" id="cd19078">
    <property type="entry name" value="AKR_AKR13C1_2"/>
    <property type="match status" value="1"/>
</dbReference>
<dbReference type="GO" id="GO:0016491">
    <property type="term" value="F:oxidoreductase activity"/>
    <property type="evidence" value="ECO:0007669"/>
    <property type="project" value="UniProtKB-KW"/>
</dbReference>
<evidence type="ECO:0000313" key="3">
    <source>
        <dbReference type="EMBL" id="TGU74233.1"/>
    </source>
</evidence>
<dbReference type="InterPro" id="IPR050791">
    <property type="entry name" value="Aldo-Keto_reductase"/>
</dbReference>
<dbReference type="GO" id="GO:0005737">
    <property type="term" value="C:cytoplasm"/>
    <property type="evidence" value="ECO:0007669"/>
    <property type="project" value="TreeGrafter"/>
</dbReference>
<dbReference type="Gene3D" id="3.20.20.100">
    <property type="entry name" value="NADP-dependent oxidoreductase domain"/>
    <property type="match status" value="1"/>
</dbReference>
<feature type="domain" description="NADP-dependent oxidoreductase" evidence="2">
    <location>
        <begin position="16"/>
        <end position="315"/>
    </location>
</feature>
<organism evidence="3 4">
    <name type="scientific">Geomonas terrae</name>
    <dbReference type="NCBI Taxonomy" id="2562681"/>
    <lineage>
        <taxon>Bacteria</taxon>
        <taxon>Pseudomonadati</taxon>
        <taxon>Thermodesulfobacteriota</taxon>
        <taxon>Desulfuromonadia</taxon>
        <taxon>Geobacterales</taxon>
        <taxon>Geobacteraceae</taxon>
        <taxon>Geomonas</taxon>
    </lineage>
</organism>
<dbReference type="InterPro" id="IPR036812">
    <property type="entry name" value="NAD(P)_OxRdtase_dom_sf"/>
</dbReference>
<dbReference type="RefSeq" id="WP_135868568.1">
    <property type="nucleotide sequence ID" value="NZ_SRSC01000001.1"/>
</dbReference>
<name>A0A4S1CKZ4_9BACT</name>
<proteinExistence type="predicted"/>
<dbReference type="Pfam" id="PF00248">
    <property type="entry name" value="Aldo_ket_red"/>
    <property type="match status" value="1"/>
</dbReference>
<gene>
    <name evidence="3" type="ORF">E4633_01825</name>
</gene>
<dbReference type="Proteomes" id="UP000306416">
    <property type="component" value="Unassembled WGS sequence"/>
</dbReference>
<comment type="caution">
    <text evidence="3">The sequence shown here is derived from an EMBL/GenBank/DDBJ whole genome shotgun (WGS) entry which is preliminary data.</text>
</comment>
<sequence>MQKRKLGKSGLEVSALGLGCMGMSFSYGPPKDKGEMIALLHAAVERGVDFFDTAEVYGPFTNEELVGEALAPLRDKVVIATKFGFDIAPGKDPRGMKGATPALNSRPEHIRAVAEASLKRLRIDTIDLFYQHRVDPDVPIEEVAGAVKELIKEGKVKYFGLSEAGVQTIRRAHAVQPVAALQNEYSLWWRRPEEEILPTLEELGIGLVAYSPLGKGFLTGKIDAGTTFDSTDFRTTLPRFTPEARRANQALVDLLGTIAAKKQATPAQIALAWLLAQKPWIVPIPGTTKLERLEENIGATKVSLSAEDLSEIDGAAAKIHVEGGRYPEMLEKLTNR</sequence>
<reference evidence="3 4" key="1">
    <citation type="submission" date="2019-04" db="EMBL/GenBank/DDBJ databases">
        <title>Geobacter oryzae sp. nov., ferric-reducing bacteria isolated from paddy soil.</title>
        <authorList>
            <person name="Xu Z."/>
            <person name="Masuda Y."/>
            <person name="Itoh H."/>
            <person name="Senoo K."/>
        </authorList>
    </citation>
    <scope>NUCLEOTIDE SEQUENCE [LARGE SCALE GENOMIC DNA]</scope>
    <source>
        <strain evidence="3 4">Red111</strain>
    </source>
</reference>
<dbReference type="AlphaFoldDB" id="A0A4S1CKZ4"/>
<dbReference type="SUPFAM" id="SSF51430">
    <property type="entry name" value="NAD(P)-linked oxidoreductase"/>
    <property type="match status" value="1"/>
</dbReference>
<evidence type="ECO:0000313" key="4">
    <source>
        <dbReference type="Proteomes" id="UP000306416"/>
    </source>
</evidence>
<dbReference type="PANTHER" id="PTHR43625:SF77">
    <property type="entry name" value="ALDO-KETO REDUCTASE"/>
    <property type="match status" value="1"/>
</dbReference>
<dbReference type="EMBL" id="SRSC01000001">
    <property type="protein sequence ID" value="TGU74233.1"/>
    <property type="molecule type" value="Genomic_DNA"/>
</dbReference>
<evidence type="ECO:0000256" key="1">
    <source>
        <dbReference type="ARBA" id="ARBA00023002"/>
    </source>
</evidence>